<keyword evidence="2" id="KW-1185">Reference proteome</keyword>
<dbReference type="Proteomes" id="UP000053097">
    <property type="component" value="Unassembled WGS sequence"/>
</dbReference>
<evidence type="ECO:0000313" key="2">
    <source>
        <dbReference type="Proteomes" id="UP000053097"/>
    </source>
</evidence>
<protein>
    <submittedName>
        <fullName evidence="1">Uncharacterized protein</fullName>
    </submittedName>
</protein>
<proteinExistence type="predicted"/>
<sequence>MLMRRRILCRPIIMSSLLWKSRIDRR</sequence>
<evidence type="ECO:0000313" key="1">
    <source>
        <dbReference type="EMBL" id="EZA55776.1"/>
    </source>
</evidence>
<accession>A0A026WJC7</accession>
<gene>
    <name evidence="1" type="ORF">X777_03950</name>
</gene>
<dbReference type="EMBL" id="KK107185">
    <property type="protein sequence ID" value="EZA55776.1"/>
    <property type="molecule type" value="Genomic_DNA"/>
</dbReference>
<organism evidence="1 2">
    <name type="scientific">Ooceraea biroi</name>
    <name type="common">Clonal raider ant</name>
    <name type="synonym">Cerapachys biroi</name>
    <dbReference type="NCBI Taxonomy" id="2015173"/>
    <lineage>
        <taxon>Eukaryota</taxon>
        <taxon>Metazoa</taxon>
        <taxon>Ecdysozoa</taxon>
        <taxon>Arthropoda</taxon>
        <taxon>Hexapoda</taxon>
        <taxon>Insecta</taxon>
        <taxon>Pterygota</taxon>
        <taxon>Neoptera</taxon>
        <taxon>Endopterygota</taxon>
        <taxon>Hymenoptera</taxon>
        <taxon>Apocrita</taxon>
        <taxon>Aculeata</taxon>
        <taxon>Formicoidea</taxon>
        <taxon>Formicidae</taxon>
        <taxon>Dorylinae</taxon>
        <taxon>Ooceraea</taxon>
    </lineage>
</organism>
<reference evidence="1 2" key="1">
    <citation type="journal article" date="2014" name="Curr. Biol.">
        <title>The genome of the clonal raider ant Cerapachys biroi.</title>
        <authorList>
            <person name="Oxley P.R."/>
            <person name="Ji L."/>
            <person name="Fetter-Pruneda I."/>
            <person name="McKenzie S.K."/>
            <person name="Li C."/>
            <person name="Hu H."/>
            <person name="Zhang G."/>
            <person name="Kronauer D.J."/>
        </authorList>
    </citation>
    <scope>NUCLEOTIDE SEQUENCE [LARGE SCALE GENOMIC DNA]</scope>
</reference>
<name>A0A026WJC7_OOCBI</name>
<dbReference type="AlphaFoldDB" id="A0A026WJC7"/>